<comment type="caution">
    <text evidence="1">The sequence shown here is derived from an EMBL/GenBank/DDBJ whole genome shotgun (WGS) entry which is preliminary data.</text>
</comment>
<name>A0A367J3Y9_RHIAZ</name>
<sequence length="161" mass="18745">MGPRFAKQYETLVRNYVCSTYEDRTIRHILNVLSEKTSPYAFGDSLTSNYIASNDADVPSEANLYAKPQCYMKWLHFIQKEMEQKKFIQDMKSQDKASSSHVHRKLQEFPFVKKLNTGKHRSLKENTLTAINYNKTLEITSKLKNIDKKDIDAVQTFIKTV</sequence>
<evidence type="ECO:0000313" key="2">
    <source>
        <dbReference type="Proteomes" id="UP000252139"/>
    </source>
</evidence>
<keyword evidence="2" id="KW-1185">Reference proteome</keyword>
<protein>
    <submittedName>
        <fullName evidence="1">Uncharacterized protein</fullName>
    </submittedName>
</protein>
<reference evidence="1 2" key="1">
    <citation type="journal article" date="2018" name="G3 (Bethesda)">
        <title>Phylogenetic and Phylogenomic Definition of Rhizopus Species.</title>
        <authorList>
            <person name="Gryganskyi A.P."/>
            <person name="Golan J."/>
            <person name="Dolatabadi S."/>
            <person name="Mondo S."/>
            <person name="Robb S."/>
            <person name="Idnurm A."/>
            <person name="Muszewska A."/>
            <person name="Steczkiewicz K."/>
            <person name="Masonjones S."/>
            <person name="Liao H.L."/>
            <person name="Gajdeczka M.T."/>
            <person name="Anike F."/>
            <person name="Vuek A."/>
            <person name="Anishchenko I.M."/>
            <person name="Voigt K."/>
            <person name="de Hoog G.S."/>
            <person name="Smith M.E."/>
            <person name="Heitman J."/>
            <person name="Vilgalys R."/>
            <person name="Stajich J.E."/>
        </authorList>
    </citation>
    <scope>NUCLEOTIDE SEQUENCE [LARGE SCALE GENOMIC DNA]</scope>
    <source>
        <strain evidence="1 2">CBS 357.93</strain>
    </source>
</reference>
<proteinExistence type="predicted"/>
<gene>
    <name evidence="1" type="ORF">CU097_002465</name>
</gene>
<accession>A0A367J3Y9</accession>
<organism evidence="1 2">
    <name type="scientific">Rhizopus azygosporus</name>
    <name type="common">Rhizopus microsporus var. azygosporus</name>
    <dbReference type="NCBI Taxonomy" id="86630"/>
    <lineage>
        <taxon>Eukaryota</taxon>
        <taxon>Fungi</taxon>
        <taxon>Fungi incertae sedis</taxon>
        <taxon>Mucoromycota</taxon>
        <taxon>Mucoromycotina</taxon>
        <taxon>Mucoromycetes</taxon>
        <taxon>Mucorales</taxon>
        <taxon>Mucorineae</taxon>
        <taxon>Rhizopodaceae</taxon>
        <taxon>Rhizopus</taxon>
    </lineage>
</organism>
<dbReference type="EMBL" id="PJQL01002306">
    <property type="protein sequence ID" value="RCH84647.1"/>
    <property type="molecule type" value="Genomic_DNA"/>
</dbReference>
<dbReference type="AlphaFoldDB" id="A0A367J3Y9"/>
<evidence type="ECO:0000313" key="1">
    <source>
        <dbReference type="EMBL" id="RCH84647.1"/>
    </source>
</evidence>
<dbReference type="Proteomes" id="UP000252139">
    <property type="component" value="Unassembled WGS sequence"/>
</dbReference>
<dbReference type="OrthoDB" id="2278014at2759"/>